<evidence type="ECO:0000313" key="8">
    <source>
        <dbReference type="EMBL" id="KAF4592068.1"/>
    </source>
</evidence>
<dbReference type="GO" id="GO:0005737">
    <property type="term" value="C:cytoplasm"/>
    <property type="evidence" value="ECO:0007669"/>
    <property type="project" value="UniProtKB-SubCell"/>
</dbReference>
<evidence type="ECO:0000256" key="2">
    <source>
        <dbReference type="ARBA" id="ARBA00004496"/>
    </source>
</evidence>
<organism evidence="8 9">
    <name type="scientific">Ophiocordyceps camponoti-floridani</name>
    <dbReference type="NCBI Taxonomy" id="2030778"/>
    <lineage>
        <taxon>Eukaryota</taxon>
        <taxon>Fungi</taxon>
        <taxon>Dikarya</taxon>
        <taxon>Ascomycota</taxon>
        <taxon>Pezizomycotina</taxon>
        <taxon>Sordariomycetes</taxon>
        <taxon>Hypocreomycetidae</taxon>
        <taxon>Hypocreales</taxon>
        <taxon>Ophiocordycipitaceae</taxon>
        <taxon>Ophiocordyceps</taxon>
    </lineage>
</organism>
<evidence type="ECO:0000256" key="1">
    <source>
        <dbReference type="ARBA" id="ARBA00002738"/>
    </source>
</evidence>
<gene>
    <name evidence="8" type="ORF">GQ602_002367</name>
</gene>
<dbReference type="PANTHER" id="PTHR23354">
    <property type="entry name" value="NUCLEOLAR PROTEIN 7/ESTROGEN RECEPTOR COACTIVATOR-RELATED"/>
    <property type="match status" value="1"/>
</dbReference>
<evidence type="ECO:0000313" key="9">
    <source>
        <dbReference type="Proteomes" id="UP000562929"/>
    </source>
</evidence>
<evidence type="ECO:0000259" key="7">
    <source>
        <dbReference type="PROSITE" id="PS51886"/>
    </source>
</evidence>
<evidence type="ECO:0000256" key="4">
    <source>
        <dbReference type="ARBA" id="ARBA00015163"/>
    </source>
</evidence>
<dbReference type="OrthoDB" id="289228at2759"/>
<comment type="caution">
    <text evidence="8">The sequence shown here is derived from an EMBL/GenBank/DDBJ whole genome shotgun (WGS) entry which is preliminary data.</text>
</comment>
<dbReference type="Proteomes" id="UP000562929">
    <property type="component" value="Unassembled WGS sequence"/>
</dbReference>
<evidence type="ECO:0000256" key="6">
    <source>
        <dbReference type="SAM" id="MobiDB-lite"/>
    </source>
</evidence>
<feature type="domain" description="TLDc" evidence="7">
    <location>
        <begin position="332"/>
        <end position="552"/>
    </location>
</feature>
<proteinExistence type="inferred from homology"/>
<dbReference type="PANTHER" id="PTHR23354:SF130">
    <property type="entry name" value="RESTRICTION OF TELOMERE CAPPING PROTEIN 5"/>
    <property type="match status" value="1"/>
</dbReference>
<evidence type="ECO:0000256" key="3">
    <source>
        <dbReference type="ARBA" id="ARBA00006731"/>
    </source>
</evidence>
<comment type="similarity">
    <text evidence="3">Belongs to the RTC5 family.</text>
</comment>
<dbReference type="PROSITE" id="PS51886">
    <property type="entry name" value="TLDC"/>
    <property type="match status" value="1"/>
</dbReference>
<accession>A0A8H4QA80</accession>
<dbReference type="InterPro" id="IPR006571">
    <property type="entry name" value="TLDc_dom"/>
</dbReference>
<comment type="function">
    <text evidence="1">May be involved in a process influencing telomere capping.</text>
</comment>
<dbReference type="GO" id="GO:0005634">
    <property type="term" value="C:nucleus"/>
    <property type="evidence" value="ECO:0007669"/>
    <property type="project" value="TreeGrafter"/>
</dbReference>
<dbReference type="EMBL" id="JAACLJ010000002">
    <property type="protein sequence ID" value="KAF4592068.1"/>
    <property type="molecule type" value="Genomic_DNA"/>
</dbReference>
<dbReference type="SMART" id="SM00584">
    <property type="entry name" value="TLDc"/>
    <property type="match status" value="1"/>
</dbReference>
<protein>
    <recommendedName>
        <fullName evidence="4">Restriction of telomere capping protein 5</fullName>
    </recommendedName>
</protein>
<dbReference type="AlphaFoldDB" id="A0A8H4QA80"/>
<dbReference type="Pfam" id="PF07534">
    <property type="entry name" value="TLD"/>
    <property type="match status" value="1"/>
</dbReference>
<name>A0A8H4QA80_9HYPO</name>
<keyword evidence="5" id="KW-0963">Cytoplasm</keyword>
<feature type="compositionally biased region" description="Acidic residues" evidence="6">
    <location>
        <begin position="165"/>
        <end position="180"/>
    </location>
</feature>
<evidence type="ECO:0000256" key="5">
    <source>
        <dbReference type="ARBA" id="ARBA00022490"/>
    </source>
</evidence>
<comment type="subcellular location">
    <subcellularLocation>
        <location evidence="2">Cytoplasm</location>
    </subcellularLocation>
</comment>
<dbReference type="GO" id="GO:0006979">
    <property type="term" value="P:response to oxidative stress"/>
    <property type="evidence" value="ECO:0007669"/>
    <property type="project" value="TreeGrafter"/>
</dbReference>
<keyword evidence="9" id="KW-1185">Reference proteome</keyword>
<reference evidence="8 9" key="1">
    <citation type="journal article" date="2020" name="G3 (Bethesda)">
        <title>Genetic Underpinnings of Host Manipulation by Ophiocordyceps as Revealed by Comparative Transcriptomics.</title>
        <authorList>
            <person name="Will I."/>
            <person name="Das B."/>
            <person name="Trinh T."/>
            <person name="Brachmann A."/>
            <person name="Ohm R.A."/>
            <person name="de Bekker C."/>
        </authorList>
    </citation>
    <scope>NUCLEOTIDE SEQUENCE [LARGE SCALE GENOMIC DNA]</scope>
    <source>
        <strain evidence="8 9">EC05</strain>
    </source>
</reference>
<sequence length="607" mass="67475">MGQTLSDEQQPHRRSRDELTFELAQRFRDQCFSSLEFYSLKDVFNTLADRQGHVRYLREDTVGRYLEMPDILGASPVVFQMLSYLGAFPFLQDAPAVLELAPLVMVVVILTDRYRRVLAKGAADRTKLLFKSLAVHDRQAWVASGSPPPNSTMATGTRGFAVDAPGEDDGDGEDGKDEGEDDDLVLTAYELLHVTQTSSQVSSRDFHCAIIPTDNFRKLLMLLLLSAPLQARESLSQYSSRVSGEHLEILRSTAENMLASFVDAETSAGIRYKSFKTIMPVLFPHLFRGFNGLFERFLFSKHLDLSRRKGESRGSKDKVTEAAQPLLSDHAEILNDHVLSQLSMFIPASSLFRRVRLLYSGNEAGFSMGSFESKVFNWRAPTVLLVSGTRLDDVPDGGQEAAFADSLPTNRFPAGSKSGRVTYGVYVQESWRHTHKACFGGPDTVLFQLEPIHDVFPASTLNTEYIAFTKTPGSRNCLSIGCPHPKQTQSHNRRDGAFALGAVSLLLNDSFEFGVFNHDYKSRGGAFHTSLVRRCDFQDRFQIDRLEVWGCGGDDEAKAQAERWAWEAREAESRRRINLGSGDMAADRALLEMAGIVGGHRSGGSMA</sequence>
<feature type="region of interest" description="Disordered" evidence="6">
    <location>
        <begin position="144"/>
        <end position="180"/>
    </location>
</feature>